<dbReference type="Proteomes" id="UP000730481">
    <property type="component" value="Unassembled WGS sequence"/>
</dbReference>
<comment type="caution">
    <text evidence="2">The sequence shown here is derived from an EMBL/GenBank/DDBJ whole genome shotgun (WGS) entry which is preliminary data.</text>
</comment>
<accession>A0A9P5DVC0</accession>
<evidence type="ECO:0000256" key="1">
    <source>
        <dbReference type="SAM" id="SignalP"/>
    </source>
</evidence>
<name>A0A9P5DVC0_9HYPO</name>
<keyword evidence="1" id="KW-0732">Signal</keyword>
<reference evidence="2" key="2">
    <citation type="submission" date="2020-02" db="EMBL/GenBank/DDBJ databases">
        <title>Identification and distribution of gene clusters putatively required for synthesis of sphingolipid metabolism inhibitors in phylogenetically diverse species of the filamentous fungus Fusarium.</title>
        <authorList>
            <person name="Kim H.-S."/>
            <person name="Busman M."/>
            <person name="Brown D.W."/>
            <person name="Divon H."/>
            <person name="Uhlig S."/>
            <person name="Proctor R.H."/>
        </authorList>
    </citation>
    <scope>NUCLEOTIDE SEQUENCE</scope>
    <source>
        <strain evidence="2">NRRL 25174</strain>
    </source>
</reference>
<feature type="signal peptide" evidence="1">
    <location>
        <begin position="1"/>
        <end position="17"/>
    </location>
</feature>
<feature type="chain" id="PRO_5040396176" evidence="1">
    <location>
        <begin position="18"/>
        <end position="238"/>
    </location>
</feature>
<reference evidence="2" key="1">
    <citation type="journal article" date="2017" name="Mycologia">
        <title>Fusarium algeriense, sp. nov., a novel toxigenic crown rot pathogen of durum wheat from Algeria is nested in the Fusarium burgessii species complex.</title>
        <authorList>
            <person name="Laraba I."/>
            <person name="Keddad A."/>
            <person name="Boureghda H."/>
            <person name="Abdallah N."/>
            <person name="Vaughan M.M."/>
            <person name="Proctor R.H."/>
            <person name="Busman M."/>
            <person name="O'Donnell K."/>
        </authorList>
    </citation>
    <scope>NUCLEOTIDE SEQUENCE</scope>
    <source>
        <strain evidence="2">NRRL 25174</strain>
    </source>
</reference>
<dbReference type="OrthoDB" id="5105301at2759"/>
<evidence type="ECO:0000313" key="2">
    <source>
        <dbReference type="EMBL" id="KAF4336119.1"/>
    </source>
</evidence>
<keyword evidence="3" id="KW-1185">Reference proteome</keyword>
<gene>
    <name evidence="2" type="ORF">FBEOM_10055</name>
</gene>
<proteinExistence type="predicted"/>
<sequence>MKFSLFSLAALAASAMAAPAAVAPRQVNVPAVAPNSALSSIDVVSTSETVTKTVTKKITAVKVSNTGGVVKVLTIAVDQVKSQTTTIKEVITKVKSKAVSKAAAVKVVTAEVHSLNVLLTAVVNQLKDVVSIDINLPDVKVILGLVIQLLHELVGVAKEVLSILGLDNVIGSAFELLFQTVATLLNLVTQLIGDIVPGLVDILSNILDTLSGTPLGPIIKPVSNIFDGLTGYLTQGTA</sequence>
<protein>
    <submittedName>
        <fullName evidence="2">Uncharacterized protein</fullName>
    </submittedName>
</protein>
<evidence type="ECO:0000313" key="3">
    <source>
        <dbReference type="Proteomes" id="UP000730481"/>
    </source>
</evidence>
<dbReference type="EMBL" id="PVQB02000518">
    <property type="protein sequence ID" value="KAF4336119.1"/>
    <property type="molecule type" value="Genomic_DNA"/>
</dbReference>
<dbReference type="AlphaFoldDB" id="A0A9P5DVC0"/>
<organism evidence="2 3">
    <name type="scientific">Fusarium beomiforme</name>
    <dbReference type="NCBI Taxonomy" id="44412"/>
    <lineage>
        <taxon>Eukaryota</taxon>
        <taxon>Fungi</taxon>
        <taxon>Dikarya</taxon>
        <taxon>Ascomycota</taxon>
        <taxon>Pezizomycotina</taxon>
        <taxon>Sordariomycetes</taxon>
        <taxon>Hypocreomycetidae</taxon>
        <taxon>Hypocreales</taxon>
        <taxon>Nectriaceae</taxon>
        <taxon>Fusarium</taxon>
        <taxon>Fusarium burgessii species complex</taxon>
    </lineage>
</organism>